<keyword evidence="1" id="KW-0238">DNA-binding</keyword>
<gene>
    <name evidence="3" type="ORF">bhn_I2648</name>
</gene>
<evidence type="ECO:0000256" key="1">
    <source>
        <dbReference type="ARBA" id="ARBA00023125"/>
    </source>
</evidence>
<dbReference type="EMBL" id="CP017831">
    <property type="protein sequence ID" value="AOZ97680.1"/>
    <property type="molecule type" value="Genomic_DNA"/>
</dbReference>
<evidence type="ECO:0000313" key="4">
    <source>
        <dbReference type="Proteomes" id="UP000179284"/>
    </source>
</evidence>
<keyword evidence="4" id="KW-1185">Reference proteome</keyword>
<protein>
    <submittedName>
        <fullName evidence="3">HTH domain-containing protein</fullName>
    </submittedName>
</protein>
<feature type="domain" description="HTH cro/C1-type" evidence="2">
    <location>
        <begin position="9"/>
        <end position="61"/>
    </location>
</feature>
<dbReference type="Pfam" id="PF13443">
    <property type="entry name" value="HTH_26"/>
    <property type="match status" value="1"/>
</dbReference>
<dbReference type="InterPro" id="IPR010982">
    <property type="entry name" value="Lambda_DNA-bd_dom_sf"/>
</dbReference>
<dbReference type="PANTHER" id="PTHR46558:SF11">
    <property type="entry name" value="HTH-TYPE TRANSCRIPTIONAL REGULATOR XRE"/>
    <property type="match status" value="1"/>
</dbReference>
<dbReference type="KEGG" id="bhu:bhn_I2648"/>
<dbReference type="Proteomes" id="UP000179284">
    <property type="component" value="Chromosome I"/>
</dbReference>
<organism evidence="3 4">
    <name type="scientific">Butyrivibrio hungatei</name>
    <dbReference type="NCBI Taxonomy" id="185008"/>
    <lineage>
        <taxon>Bacteria</taxon>
        <taxon>Bacillati</taxon>
        <taxon>Bacillota</taxon>
        <taxon>Clostridia</taxon>
        <taxon>Lachnospirales</taxon>
        <taxon>Lachnospiraceae</taxon>
        <taxon>Butyrivibrio</taxon>
    </lineage>
</organism>
<reference evidence="4" key="1">
    <citation type="submission" date="2016-10" db="EMBL/GenBank/DDBJ databases">
        <title>The complete genome sequence of the rumen bacterium Butyrivibrio hungatei MB2003.</title>
        <authorList>
            <person name="Palevich N."/>
            <person name="Kelly W.J."/>
            <person name="Leahy S.C."/>
            <person name="Altermann E."/>
            <person name="Rakonjac J."/>
            <person name="Attwood G.T."/>
        </authorList>
    </citation>
    <scope>NUCLEOTIDE SEQUENCE [LARGE SCALE GENOMIC DNA]</scope>
    <source>
        <strain evidence="4">MB2003</strain>
    </source>
</reference>
<evidence type="ECO:0000259" key="2">
    <source>
        <dbReference type="PROSITE" id="PS50943"/>
    </source>
</evidence>
<dbReference type="Gene3D" id="1.10.260.40">
    <property type="entry name" value="lambda repressor-like DNA-binding domains"/>
    <property type="match status" value="1"/>
</dbReference>
<name>A0A1D9P540_9FIRM</name>
<accession>A0A1D9P540</accession>
<dbReference type="CDD" id="cd00093">
    <property type="entry name" value="HTH_XRE"/>
    <property type="match status" value="1"/>
</dbReference>
<dbReference type="SMART" id="SM00530">
    <property type="entry name" value="HTH_XRE"/>
    <property type="match status" value="1"/>
</dbReference>
<dbReference type="AlphaFoldDB" id="A0A1D9P540"/>
<evidence type="ECO:0000313" key="3">
    <source>
        <dbReference type="EMBL" id="AOZ97680.1"/>
    </source>
</evidence>
<sequence>MTISERIFQILKEREISQASFCKMVGLSRSTVSDWKTKKTNPSADKIMDICNALDITPEQLLTGKGIDDDYTRHTDMEVSFEDKEILVEYHELGEEQQKRVLAYLKTLKKLEDLENI</sequence>
<dbReference type="GO" id="GO:0003677">
    <property type="term" value="F:DNA binding"/>
    <property type="evidence" value="ECO:0007669"/>
    <property type="project" value="UniProtKB-KW"/>
</dbReference>
<dbReference type="PANTHER" id="PTHR46558">
    <property type="entry name" value="TRACRIPTIONAL REGULATORY PROTEIN-RELATED-RELATED"/>
    <property type="match status" value="1"/>
</dbReference>
<dbReference type="OrthoDB" id="2062347at2"/>
<dbReference type="RefSeq" id="WP_071177258.1">
    <property type="nucleotide sequence ID" value="NZ_CP017831.1"/>
</dbReference>
<dbReference type="SUPFAM" id="SSF47413">
    <property type="entry name" value="lambda repressor-like DNA-binding domains"/>
    <property type="match status" value="1"/>
</dbReference>
<proteinExistence type="predicted"/>
<dbReference type="InterPro" id="IPR001387">
    <property type="entry name" value="Cro/C1-type_HTH"/>
</dbReference>
<dbReference type="PROSITE" id="PS50943">
    <property type="entry name" value="HTH_CROC1"/>
    <property type="match status" value="1"/>
</dbReference>